<feature type="domain" description="DUF4817" evidence="1">
    <location>
        <begin position="6"/>
        <end position="52"/>
    </location>
</feature>
<dbReference type="AlphaFoldDB" id="A0A0K2VF83"/>
<dbReference type="EMBL" id="HACA01031802">
    <property type="protein sequence ID" value="CDW49163.1"/>
    <property type="molecule type" value="Transcribed_RNA"/>
</dbReference>
<sequence>ERYTPQQRVQVVQLYHENQRSVKIVYRKLRPTYGLHNRTSESTIRRKIKKFEGAATCWYVLLSGRPQTARSVENIAGVAESVANDRQRRTLSCHGNILFGTSN</sequence>
<dbReference type="Pfam" id="PF16087">
    <property type="entry name" value="DUF4817"/>
    <property type="match status" value="1"/>
</dbReference>
<organism evidence="2">
    <name type="scientific">Lepeophtheirus salmonis</name>
    <name type="common">Salmon louse</name>
    <name type="synonym">Caligus salmonis</name>
    <dbReference type="NCBI Taxonomy" id="72036"/>
    <lineage>
        <taxon>Eukaryota</taxon>
        <taxon>Metazoa</taxon>
        <taxon>Ecdysozoa</taxon>
        <taxon>Arthropoda</taxon>
        <taxon>Crustacea</taxon>
        <taxon>Multicrustacea</taxon>
        <taxon>Hexanauplia</taxon>
        <taxon>Copepoda</taxon>
        <taxon>Siphonostomatoida</taxon>
        <taxon>Caligidae</taxon>
        <taxon>Lepeophtheirus</taxon>
    </lineage>
</organism>
<protein>
    <submittedName>
        <fullName evidence="2">Putative LOC100572414 [Acyrthosiphon pisum]</fullName>
    </submittedName>
</protein>
<reference evidence="2" key="1">
    <citation type="submission" date="2014-05" db="EMBL/GenBank/DDBJ databases">
        <authorList>
            <person name="Chronopoulou M."/>
        </authorList>
    </citation>
    <scope>NUCLEOTIDE SEQUENCE</scope>
    <source>
        <tissue evidence="2">Whole organism</tissue>
    </source>
</reference>
<proteinExistence type="predicted"/>
<name>A0A0K2VF83_LEPSM</name>
<dbReference type="InterPro" id="IPR032135">
    <property type="entry name" value="DUF4817"/>
</dbReference>
<accession>A0A0K2VF83</accession>
<feature type="non-terminal residue" evidence="2">
    <location>
        <position position="1"/>
    </location>
</feature>
<evidence type="ECO:0000313" key="2">
    <source>
        <dbReference type="EMBL" id="CDW49163.1"/>
    </source>
</evidence>
<evidence type="ECO:0000259" key="1">
    <source>
        <dbReference type="Pfam" id="PF16087"/>
    </source>
</evidence>